<organism evidence="2 3">
    <name type="scientific">Pseudomonas fluvialis</name>
    <dbReference type="NCBI Taxonomy" id="1793966"/>
    <lineage>
        <taxon>Bacteria</taxon>
        <taxon>Pseudomonadati</taxon>
        <taxon>Pseudomonadota</taxon>
        <taxon>Gammaproteobacteria</taxon>
        <taxon>Pseudomonadales</taxon>
        <taxon>Pseudomonadaceae</taxon>
        <taxon>Pseudomonas</taxon>
    </lineage>
</organism>
<gene>
    <name evidence="2" type="ORF">HNP49_003560</name>
</gene>
<keyword evidence="1" id="KW-0732">Signal</keyword>
<keyword evidence="3" id="KW-1185">Reference proteome</keyword>
<protein>
    <submittedName>
        <fullName evidence="2">ABC-type amino acid transport substrate-binding protein</fullName>
    </submittedName>
</protein>
<evidence type="ECO:0000256" key="1">
    <source>
        <dbReference type="SAM" id="SignalP"/>
    </source>
</evidence>
<dbReference type="SUPFAM" id="SSF53850">
    <property type="entry name" value="Periplasmic binding protein-like II"/>
    <property type="match status" value="1"/>
</dbReference>
<dbReference type="RefSeq" id="WP_184685531.1">
    <property type="nucleotide sequence ID" value="NZ_JACHLL010000008.1"/>
</dbReference>
<dbReference type="AlphaFoldDB" id="A0A7X0BVJ2"/>
<proteinExistence type="predicted"/>
<sequence length="266" mass="30382">MSRTFLWALGCVALLSWSQEGRAAVPEVAAPEIRVASVHFPPYVYADEPERGLLAQLLRALNRQQQDYRFIARSTSLARRFSDLRDGQIDLAVFENPDWGWQGIAAARLEMGLEDAEIYVAQARPGRDQSFFQPLQGKRLALFKGYHYGFSGFANDPQLLREQYNAELTYSHDSILGLVLRGRADIGLLTRSWLQERQLREPALQAQLLVGEQVDQTYRHYMLLRPQATITSARLQALLEQLRHSGELQRIFEPYGVQVKAHVTDR</sequence>
<name>A0A7X0BVJ2_9PSED</name>
<dbReference type="Proteomes" id="UP000557193">
    <property type="component" value="Unassembled WGS sequence"/>
</dbReference>
<feature type="signal peptide" evidence="1">
    <location>
        <begin position="1"/>
        <end position="23"/>
    </location>
</feature>
<evidence type="ECO:0000313" key="3">
    <source>
        <dbReference type="Proteomes" id="UP000557193"/>
    </source>
</evidence>
<dbReference type="Gene3D" id="3.40.190.10">
    <property type="entry name" value="Periplasmic binding protein-like II"/>
    <property type="match status" value="2"/>
</dbReference>
<accession>A0A7X0BVJ2</accession>
<evidence type="ECO:0000313" key="2">
    <source>
        <dbReference type="EMBL" id="MBB6343358.1"/>
    </source>
</evidence>
<dbReference type="EMBL" id="JACHLL010000008">
    <property type="protein sequence ID" value="MBB6343358.1"/>
    <property type="molecule type" value="Genomic_DNA"/>
</dbReference>
<reference evidence="2 3" key="1">
    <citation type="submission" date="2020-08" db="EMBL/GenBank/DDBJ databases">
        <title>Functional genomics of gut bacteria from endangered species of beetles.</title>
        <authorList>
            <person name="Carlos-Shanley C."/>
        </authorList>
    </citation>
    <scope>NUCLEOTIDE SEQUENCE [LARGE SCALE GENOMIC DNA]</scope>
    <source>
        <strain evidence="2 3">S00202</strain>
    </source>
</reference>
<feature type="chain" id="PRO_5030803868" evidence="1">
    <location>
        <begin position="24"/>
        <end position="266"/>
    </location>
</feature>
<comment type="caution">
    <text evidence="2">The sequence shown here is derived from an EMBL/GenBank/DDBJ whole genome shotgun (WGS) entry which is preliminary data.</text>
</comment>